<dbReference type="Pfam" id="PF18050">
    <property type="entry name" value="Cyclophil_like2"/>
    <property type="match status" value="1"/>
</dbReference>
<dbReference type="InterPro" id="IPR041183">
    <property type="entry name" value="Cyclophilin-like"/>
</dbReference>
<feature type="domain" description="Cyclophilin-like" evidence="2">
    <location>
        <begin position="51"/>
        <end position="162"/>
    </location>
</feature>
<evidence type="ECO:0000313" key="3">
    <source>
        <dbReference type="EMBL" id="AKG37688.1"/>
    </source>
</evidence>
<gene>
    <name evidence="3" type="ORF">VK70_09715</name>
</gene>
<protein>
    <recommendedName>
        <fullName evidence="2">Cyclophilin-like domain-containing protein</fullName>
    </recommendedName>
</protein>
<dbReference type="Gene3D" id="2.40.100.20">
    <property type="match status" value="1"/>
</dbReference>
<sequence length="171" mass="18859">MTGCTQSVPSETEQLNSEMPENTARPSTQGNERTETEEVPQEQSNSRSIKMTLEGEEMTATLFDNATARDFISMLPVTLTFEDFAGSEKIAYPPRTLTTQNVSDRHAVETGDITVYVPWGNIAVFYRGGGEPSSDLIHIGKMDGNGIDRLAAMDGSFSATFERFSEIKRSF</sequence>
<dbReference type="HOGENOM" id="CLU_099043_1_0_9"/>
<dbReference type="Proteomes" id="UP000034189">
    <property type="component" value="Chromosome"/>
</dbReference>
<proteinExistence type="predicted"/>
<reference evidence="3 4" key="2">
    <citation type="journal article" date="2016" name="Genome Announc.">
        <title>Genome Sequence of a Gram-Positive Diazotroph, Paenibacillus durus Type Strain ATCC 35681.</title>
        <authorList>
            <person name="Halim M.A."/>
            <person name="Rahman A.Y."/>
            <person name="Sim K.S."/>
            <person name="Yam H.C."/>
            <person name="Rahim A.A."/>
            <person name="Ghazali A.H."/>
            <person name="Najimudin N."/>
        </authorList>
    </citation>
    <scope>NUCLEOTIDE SEQUENCE [LARGE SCALE GENOMIC DNA]</scope>
    <source>
        <strain evidence="3 4">ATCC 35681</strain>
    </source>
</reference>
<dbReference type="EMBL" id="CP011114">
    <property type="protein sequence ID" value="AKG37688.1"/>
    <property type="molecule type" value="Genomic_DNA"/>
</dbReference>
<dbReference type="InterPro" id="IPR029000">
    <property type="entry name" value="Cyclophilin-like_dom_sf"/>
</dbReference>
<dbReference type="SUPFAM" id="SSF50891">
    <property type="entry name" value="Cyclophilin-like"/>
    <property type="match status" value="1"/>
</dbReference>
<evidence type="ECO:0000256" key="1">
    <source>
        <dbReference type="SAM" id="MobiDB-lite"/>
    </source>
</evidence>
<feature type="compositionally biased region" description="Polar residues" evidence="1">
    <location>
        <begin position="1"/>
        <end position="31"/>
    </location>
</feature>
<accession>A0A0F7FGD4</accession>
<dbReference type="AlphaFoldDB" id="A0A0F7FGD4"/>
<organism evidence="3 4">
    <name type="scientific">Paenibacillus durus ATCC 35681</name>
    <dbReference type="NCBI Taxonomy" id="1333534"/>
    <lineage>
        <taxon>Bacteria</taxon>
        <taxon>Bacillati</taxon>
        <taxon>Bacillota</taxon>
        <taxon>Bacilli</taxon>
        <taxon>Bacillales</taxon>
        <taxon>Paenibacillaceae</taxon>
        <taxon>Paenibacillus</taxon>
    </lineage>
</organism>
<dbReference type="PATRIC" id="fig|1333534.5.peg.2130"/>
<evidence type="ECO:0000259" key="2">
    <source>
        <dbReference type="Pfam" id="PF18050"/>
    </source>
</evidence>
<feature type="region of interest" description="Disordered" evidence="1">
    <location>
        <begin position="1"/>
        <end position="50"/>
    </location>
</feature>
<reference evidence="3 4" key="1">
    <citation type="submission" date="2015-03" db="EMBL/GenBank/DDBJ databases">
        <authorList>
            <person name="Abdul Halim M."/>
        </authorList>
    </citation>
    <scope>NUCLEOTIDE SEQUENCE [LARGE SCALE GENOMIC DNA]</scope>
    <source>
        <strain evidence="3 4">ATCC 35681</strain>
    </source>
</reference>
<name>A0A0F7FGD4_PAEDU</name>
<evidence type="ECO:0000313" key="4">
    <source>
        <dbReference type="Proteomes" id="UP000034189"/>
    </source>
</evidence>